<dbReference type="GO" id="GO:0005524">
    <property type="term" value="F:ATP binding"/>
    <property type="evidence" value="ECO:0007669"/>
    <property type="project" value="UniProtKB-KW"/>
</dbReference>
<keyword evidence="1" id="KW-0813">Transport</keyword>
<dbReference type="PANTHER" id="PTHR42939">
    <property type="entry name" value="ABC TRANSPORTER ATP-BINDING PROTEIN ALBC-RELATED"/>
    <property type="match status" value="1"/>
</dbReference>
<dbReference type="InterPro" id="IPR051782">
    <property type="entry name" value="ABC_Transporter_VariousFunc"/>
</dbReference>
<keyword evidence="6" id="KW-1185">Reference proteome</keyword>
<dbReference type="OrthoDB" id="9801987at2"/>
<dbReference type="AlphaFoldDB" id="A0A167H5R0"/>
<dbReference type="InterPro" id="IPR003593">
    <property type="entry name" value="AAA+_ATPase"/>
</dbReference>
<dbReference type="SMART" id="SM00382">
    <property type="entry name" value="AAA"/>
    <property type="match status" value="1"/>
</dbReference>
<evidence type="ECO:0000256" key="3">
    <source>
        <dbReference type="ARBA" id="ARBA00022840"/>
    </source>
</evidence>
<reference evidence="5 6" key="1">
    <citation type="submission" date="2016-02" db="EMBL/GenBank/DDBJ databases">
        <title>Ulvibacter sp. LPB0005, isolated from Thais luteostoma.</title>
        <authorList>
            <person name="Shin S.-K."/>
            <person name="Yi H."/>
        </authorList>
    </citation>
    <scope>NUCLEOTIDE SEQUENCE [LARGE SCALE GENOMIC DNA]</scope>
    <source>
        <strain evidence="5 6">LPB0005</strain>
    </source>
</reference>
<sequence length="220" mass="25103">MELQLYKVHKSFGTKAIVTDVSFSLKTGEILGLFGRNGSGKSTLLKLIFGTLKADEIMLQLNKVSIAPSEVIKNKHIAYLPQHPFLPNAMRVRDVIPLFFSEEKYQDAIFYDPVIATFTARRIGELSHGQRKYFEVVLLGTLPHPFLFLDEPFSMLEPLQIQSVKEFLRKLQPTKGILITDHYYTEVLDVTTKNIIISEGVSHAITSTEDLKKFKYLRKN</sequence>
<dbReference type="PANTHER" id="PTHR42939:SF1">
    <property type="entry name" value="ABC TRANSPORTER ATP-BINDING PROTEIN ALBC-RELATED"/>
    <property type="match status" value="1"/>
</dbReference>
<dbReference type="InterPro" id="IPR003439">
    <property type="entry name" value="ABC_transporter-like_ATP-bd"/>
</dbReference>
<evidence type="ECO:0000256" key="1">
    <source>
        <dbReference type="ARBA" id="ARBA00022448"/>
    </source>
</evidence>
<dbReference type="GO" id="GO:0016887">
    <property type="term" value="F:ATP hydrolysis activity"/>
    <property type="evidence" value="ECO:0007669"/>
    <property type="project" value="InterPro"/>
</dbReference>
<feature type="domain" description="ABC transporter" evidence="4">
    <location>
        <begin position="3"/>
        <end position="217"/>
    </location>
</feature>
<comment type="caution">
    <text evidence="5">The sequence shown here is derived from an EMBL/GenBank/DDBJ whole genome shotgun (WGS) entry which is preliminary data.</text>
</comment>
<keyword evidence="2" id="KW-0547">Nucleotide-binding</keyword>
<evidence type="ECO:0000256" key="2">
    <source>
        <dbReference type="ARBA" id="ARBA00022741"/>
    </source>
</evidence>
<dbReference type="Gene3D" id="3.40.50.300">
    <property type="entry name" value="P-loop containing nucleotide triphosphate hydrolases"/>
    <property type="match status" value="1"/>
</dbReference>
<proteinExistence type="predicted"/>
<evidence type="ECO:0000313" key="5">
    <source>
        <dbReference type="EMBL" id="OAB78243.1"/>
    </source>
</evidence>
<protein>
    <submittedName>
        <fullName evidence="5">ABC transporter ATP-binding protein</fullName>
    </submittedName>
</protein>
<dbReference type="Pfam" id="PF00005">
    <property type="entry name" value="ABC_tran"/>
    <property type="match status" value="1"/>
</dbReference>
<organism evidence="5 6">
    <name type="scientific">Cochleicola gelatinilyticus</name>
    <dbReference type="NCBI Taxonomy" id="1763537"/>
    <lineage>
        <taxon>Bacteria</taxon>
        <taxon>Pseudomonadati</taxon>
        <taxon>Bacteroidota</taxon>
        <taxon>Flavobacteriia</taxon>
        <taxon>Flavobacteriales</taxon>
        <taxon>Flavobacteriaceae</taxon>
        <taxon>Cochleicola</taxon>
    </lineage>
</organism>
<dbReference type="PROSITE" id="PS50893">
    <property type="entry name" value="ABC_TRANSPORTER_2"/>
    <property type="match status" value="1"/>
</dbReference>
<gene>
    <name evidence="5" type="ORF">ULVI_12260</name>
</gene>
<dbReference type="SUPFAM" id="SSF52540">
    <property type="entry name" value="P-loop containing nucleoside triphosphate hydrolases"/>
    <property type="match status" value="1"/>
</dbReference>
<dbReference type="InterPro" id="IPR027417">
    <property type="entry name" value="P-loop_NTPase"/>
</dbReference>
<evidence type="ECO:0000313" key="6">
    <source>
        <dbReference type="Proteomes" id="UP000077013"/>
    </source>
</evidence>
<dbReference type="EMBL" id="LRXL01000045">
    <property type="protein sequence ID" value="OAB78243.1"/>
    <property type="molecule type" value="Genomic_DNA"/>
</dbReference>
<dbReference type="Proteomes" id="UP000077013">
    <property type="component" value="Unassembled WGS sequence"/>
</dbReference>
<dbReference type="STRING" id="1763537.ULVI_12260"/>
<accession>A0A167H5R0</accession>
<evidence type="ECO:0000259" key="4">
    <source>
        <dbReference type="PROSITE" id="PS50893"/>
    </source>
</evidence>
<name>A0A167H5R0_9FLAO</name>
<keyword evidence="3 5" id="KW-0067">ATP-binding</keyword>